<reference evidence="6" key="2">
    <citation type="submission" date="2021-09" db="EMBL/GenBank/DDBJ databases">
        <authorList>
            <person name="Jia N."/>
            <person name="Wang J."/>
            <person name="Shi W."/>
            <person name="Du L."/>
            <person name="Sun Y."/>
            <person name="Zhan W."/>
            <person name="Jiang J."/>
            <person name="Wang Q."/>
            <person name="Zhang B."/>
            <person name="Ji P."/>
            <person name="Sakyi L.B."/>
            <person name="Cui X."/>
            <person name="Yuan T."/>
            <person name="Jiang B."/>
            <person name="Yang W."/>
            <person name="Lam T.T.-Y."/>
            <person name="Chang Q."/>
            <person name="Ding S."/>
            <person name="Wang X."/>
            <person name="Zhu J."/>
            <person name="Ruan X."/>
            <person name="Zhao L."/>
            <person name="Wei J."/>
            <person name="Que T."/>
            <person name="Du C."/>
            <person name="Cheng J."/>
            <person name="Dai P."/>
            <person name="Han X."/>
            <person name="Huang E."/>
            <person name="Gao Y."/>
            <person name="Liu J."/>
            <person name="Shao H."/>
            <person name="Ye R."/>
            <person name="Li L."/>
            <person name="Wei W."/>
            <person name="Wang X."/>
            <person name="Wang C."/>
            <person name="Huo Q."/>
            <person name="Li W."/>
            <person name="Guo W."/>
            <person name="Chen H."/>
            <person name="Chen S."/>
            <person name="Zhou L."/>
            <person name="Zhou L."/>
            <person name="Ni X."/>
            <person name="Tian J."/>
            <person name="Zhou Y."/>
            <person name="Sheng Y."/>
            <person name="Liu T."/>
            <person name="Pan Y."/>
            <person name="Xia L."/>
            <person name="Li J."/>
            <person name="Zhao F."/>
            <person name="Cao W."/>
        </authorList>
    </citation>
    <scope>NUCLEOTIDE SEQUENCE</scope>
    <source>
        <strain evidence="6">Rmic-2018</strain>
        <tissue evidence="6">Larvae</tissue>
    </source>
</reference>
<dbReference type="GO" id="GO:0005524">
    <property type="term" value="F:ATP binding"/>
    <property type="evidence" value="ECO:0007669"/>
    <property type="project" value="InterPro"/>
</dbReference>
<proteinExistence type="predicted"/>
<dbReference type="PANTHER" id="PTHR47958">
    <property type="entry name" value="ATP-DEPENDENT RNA HELICASE DBP3"/>
    <property type="match status" value="1"/>
</dbReference>
<evidence type="ECO:0000259" key="5">
    <source>
        <dbReference type="PROSITE" id="PS51192"/>
    </source>
</evidence>
<feature type="region of interest" description="Disordered" evidence="4">
    <location>
        <begin position="1"/>
        <end position="59"/>
    </location>
</feature>
<dbReference type="InterPro" id="IPR004087">
    <property type="entry name" value="KH_dom"/>
</dbReference>
<keyword evidence="2" id="KW-0547">Nucleotide-binding</keyword>
<dbReference type="PROSITE" id="PS51192">
    <property type="entry name" value="HELICASE_ATP_BIND_1"/>
    <property type="match status" value="1"/>
</dbReference>
<feature type="domain" description="Helicase ATP-binding" evidence="5">
    <location>
        <begin position="252"/>
        <end position="343"/>
    </location>
</feature>
<keyword evidence="7" id="KW-1185">Reference proteome</keyword>
<accession>A0A9J6D9B9</accession>
<dbReference type="PROSITE" id="PS50084">
    <property type="entry name" value="KH_TYPE_1"/>
    <property type="match status" value="1"/>
</dbReference>
<evidence type="ECO:0000313" key="6">
    <source>
        <dbReference type="EMBL" id="KAH8018570.1"/>
    </source>
</evidence>
<dbReference type="InterPro" id="IPR027417">
    <property type="entry name" value="P-loop_NTPase"/>
</dbReference>
<name>A0A9J6D9B9_RHIMP</name>
<dbReference type="SMART" id="SM00322">
    <property type="entry name" value="KH"/>
    <property type="match status" value="1"/>
</dbReference>
<dbReference type="OrthoDB" id="6515032at2759"/>
<dbReference type="Pfam" id="PF00270">
    <property type="entry name" value="DEAD"/>
    <property type="match status" value="1"/>
</dbReference>
<dbReference type="Gene3D" id="3.40.50.300">
    <property type="entry name" value="P-loop containing nucleotide triphosphate hydrolases"/>
    <property type="match status" value="1"/>
</dbReference>
<gene>
    <name evidence="6" type="ORF">HPB51_008991</name>
</gene>
<dbReference type="InterPro" id="IPR004088">
    <property type="entry name" value="KH_dom_type_1"/>
</dbReference>
<dbReference type="SUPFAM" id="SSF54791">
    <property type="entry name" value="Eukaryotic type KH-domain (KH-domain type I)"/>
    <property type="match status" value="1"/>
</dbReference>
<reference evidence="6" key="1">
    <citation type="journal article" date="2020" name="Cell">
        <title>Large-Scale Comparative Analyses of Tick Genomes Elucidate Their Genetic Diversity and Vector Capacities.</title>
        <authorList>
            <consortium name="Tick Genome and Microbiome Consortium (TIGMIC)"/>
            <person name="Jia N."/>
            <person name="Wang J."/>
            <person name="Shi W."/>
            <person name="Du L."/>
            <person name="Sun Y."/>
            <person name="Zhan W."/>
            <person name="Jiang J.F."/>
            <person name="Wang Q."/>
            <person name="Zhang B."/>
            <person name="Ji P."/>
            <person name="Bell-Sakyi L."/>
            <person name="Cui X.M."/>
            <person name="Yuan T.T."/>
            <person name="Jiang B.G."/>
            <person name="Yang W.F."/>
            <person name="Lam T.T."/>
            <person name="Chang Q.C."/>
            <person name="Ding S.J."/>
            <person name="Wang X.J."/>
            <person name="Zhu J.G."/>
            <person name="Ruan X.D."/>
            <person name="Zhao L."/>
            <person name="Wei J.T."/>
            <person name="Ye R.Z."/>
            <person name="Que T.C."/>
            <person name="Du C.H."/>
            <person name="Zhou Y.H."/>
            <person name="Cheng J.X."/>
            <person name="Dai P.F."/>
            <person name="Guo W.B."/>
            <person name="Han X.H."/>
            <person name="Huang E.J."/>
            <person name="Li L.F."/>
            <person name="Wei W."/>
            <person name="Gao Y.C."/>
            <person name="Liu J.Z."/>
            <person name="Shao H.Z."/>
            <person name="Wang X."/>
            <person name="Wang C.C."/>
            <person name="Yang T.C."/>
            <person name="Huo Q.B."/>
            <person name="Li W."/>
            <person name="Chen H.Y."/>
            <person name="Chen S.E."/>
            <person name="Zhou L.G."/>
            <person name="Ni X.B."/>
            <person name="Tian J.H."/>
            <person name="Sheng Y."/>
            <person name="Liu T."/>
            <person name="Pan Y.S."/>
            <person name="Xia L.Y."/>
            <person name="Li J."/>
            <person name="Zhao F."/>
            <person name="Cao W.C."/>
        </authorList>
    </citation>
    <scope>NUCLEOTIDE SEQUENCE</scope>
    <source>
        <strain evidence="6">Rmic-2018</strain>
    </source>
</reference>
<keyword evidence="2" id="KW-0347">Helicase</keyword>
<dbReference type="OMA" id="DSESKVX"/>
<dbReference type="Proteomes" id="UP000821866">
    <property type="component" value="Chromosome 8"/>
</dbReference>
<dbReference type="AlphaFoldDB" id="A0A9J6D9B9"/>
<evidence type="ECO:0000256" key="2">
    <source>
        <dbReference type="ARBA" id="ARBA00022806"/>
    </source>
</evidence>
<keyword evidence="2" id="KW-0067">ATP-binding</keyword>
<dbReference type="GO" id="GO:0003723">
    <property type="term" value="F:RNA binding"/>
    <property type="evidence" value="ECO:0007669"/>
    <property type="project" value="UniProtKB-UniRule"/>
</dbReference>
<organism evidence="6 7">
    <name type="scientific">Rhipicephalus microplus</name>
    <name type="common">Cattle tick</name>
    <name type="synonym">Boophilus microplus</name>
    <dbReference type="NCBI Taxonomy" id="6941"/>
    <lineage>
        <taxon>Eukaryota</taxon>
        <taxon>Metazoa</taxon>
        <taxon>Ecdysozoa</taxon>
        <taxon>Arthropoda</taxon>
        <taxon>Chelicerata</taxon>
        <taxon>Arachnida</taxon>
        <taxon>Acari</taxon>
        <taxon>Parasitiformes</taxon>
        <taxon>Ixodida</taxon>
        <taxon>Ixodoidea</taxon>
        <taxon>Ixodidae</taxon>
        <taxon>Rhipicephalinae</taxon>
        <taxon>Rhipicephalus</taxon>
        <taxon>Boophilus</taxon>
    </lineage>
</organism>
<dbReference type="CDD" id="cd00105">
    <property type="entry name" value="KH-I"/>
    <property type="match status" value="1"/>
</dbReference>
<dbReference type="InterPro" id="IPR014001">
    <property type="entry name" value="Helicase_ATP-bd"/>
</dbReference>
<comment type="caution">
    <text evidence="6">The sequence shown here is derived from an EMBL/GenBank/DDBJ whole genome shotgun (WGS) entry which is preliminary data.</text>
</comment>
<dbReference type="SUPFAM" id="SSF52540">
    <property type="entry name" value="P-loop containing nucleoside triphosphate hydrolases"/>
    <property type="match status" value="1"/>
</dbReference>
<dbReference type="Pfam" id="PF00013">
    <property type="entry name" value="KH_1"/>
    <property type="match status" value="1"/>
</dbReference>
<dbReference type="EMBL" id="JABSTU010000010">
    <property type="protein sequence ID" value="KAH8018570.1"/>
    <property type="molecule type" value="Genomic_DNA"/>
</dbReference>
<evidence type="ECO:0000313" key="7">
    <source>
        <dbReference type="Proteomes" id="UP000821866"/>
    </source>
</evidence>
<dbReference type="GO" id="GO:0016787">
    <property type="term" value="F:hydrolase activity"/>
    <property type="evidence" value="ECO:0007669"/>
    <property type="project" value="UniProtKB-KW"/>
</dbReference>
<dbReference type="GO" id="GO:0004386">
    <property type="term" value="F:helicase activity"/>
    <property type="evidence" value="ECO:0007669"/>
    <property type="project" value="UniProtKB-KW"/>
</dbReference>
<protein>
    <recommendedName>
        <fullName evidence="5">Helicase ATP-binding domain-containing protein</fullName>
    </recommendedName>
</protein>
<evidence type="ECO:0000256" key="4">
    <source>
        <dbReference type="SAM" id="MobiDB-lite"/>
    </source>
</evidence>
<sequence length="343" mass="38134">MNAASSNDDYEWIEDAYVPPPQMPTEYRNYGERTGGGEASAGRDRGQGSCDRPNAPRRDFEEFMVPSKDVTRIIGRGGSRIRELQDSSGARFWIKKDDGDNNFHETKVQVSGPEEARHKACELIDAIVNPPEEPPCPSKSEDPPPLIDWAKLLARSEEETKKRLASLVPIAKSFYVEDPRVACMSAAEVAVFRAESNNIVVKYLGPESEPPWDVSTNPLKTFEEAFSNFPEILAEIYKNKFEKPTPIQSQAWPILLQGQDLIGIAQMGTGKTLAFLLPAMIHIDSQPVPREERKGPSCLILAPTRELAQQIEREAKKYNYRGIRCACIYGGGSRRGGSSVFGC</sequence>
<keyword evidence="1" id="KW-0378">Hydrolase</keyword>
<evidence type="ECO:0000256" key="1">
    <source>
        <dbReference type="ARBA" id="ARBA00022801"/>
    </source>
</evidence>
<dbReference type="Gene3D" id="3.30.1370.10">
    <property type="entry name" value="K Homology domain, type 1"/>
    <property type="match status" value="1"/>
</dbReference>
<dbReference type="GO" id="GO:0010468">
    <property type="term" value="P:regulation of gene expression"/>
    <property type="evidence" value="ECO:0007669"/>
    <property type="project" value="UniProtKB-ARBA"/>
</dbReference>
<evidence type="ECO:0000256" key="3">
    <source>
        <dbReference type="PROSITE-ProRule" id="PRU00117"/>
    </source>
</evidence>
<dbReference type="InterPro" id="IPR036612">
    <property type="entry name" value="KH_dom_type_1_sf"/>
</dbReference>
<dbReference type="InterPro" id="IPR011545">
    <property type="entry name" value="DEAD/DEAH_box_helicase_dom"/>
</dbReference>
<dbReference type="VEuPathDB" id="VectorBase:LOC119176608"/>
<keyword evidence="3" id="KW-0694">RNA-binding</keyword>